<dbReference type="Proteomes" id="UP001244011">
    <property type="component" value="Unassembled WGS sequence"/>
</dbReference>
<dbReference type="PANTHER" id="PTHR46300">
    <property type="entry name" value="P450, PUTATIVE (EUROFUNG)-RELATED-RELATED"/>
    <property type="match status" value="1"/>
</dbReference>
<dbReference type="PANTHER" id="PTHR46300:SF1">
    <property type="entry name" value="P450, PUTATIVE (EUROFUNG)-RELATED"/>
    <property type="match status" value="1"/>
</dbReference>
<feature type="transmembrane region" description="Helical" evidence="9">
    <location>
        <begin position="7"/>
        <end position="26"/>
    </location>
</feature>
<keyword evidence="5" id="KW-0560">Oxidoreductase</keyword>
<keyword evidence="6 8" id="KW-0408">Iron</keyword>
<evidence type="ECO:0000313" key="10">
    <source>
        <dbReference type="EMBL" id="KAK1765113.1"/>
    </source>
</evidence>
<accession>A0AAJ0BV91</accession>
<dbReference type="SUPFAM" id="SSF48264">
    <property type="entry name" value="Cytochrome P450"/>
    <property type="match status" value="1"/>
</dbReference>
<name>A0AAJ0BV91_9PEZI</name>
<proteinExistence type="inferred from homology"/>
<reference evidence="10" key="1">
    <citation type="submission" date="2023-06" db="EMBL/GenBank/DDBJ databases">
        <title>Genome-scale phylogeny and comparative genomics of the fungal order Sordariales.</title>
        <authorList>
            <consortium name="Lawrence Berkeley National Laboratory"/>
            <person name="Hensen N."/>
            <person name="Bonometti L."/>
            <person name="Westerberg I."/>
            <person name="Brannstrom I.O."/>
            <person name="Guillou S."/>
            <person name="Cros-Aarteil S."/>
            <person name="Calhoun S."/>
            <person name="Haridas S."/>
            <person name="Kuo A."/>
            <person name="Mondo S."/>
            <person name="Pangilinan J."/>
            <person name="Riley R."/>
            <person name="Labutti K."/>
            <person name="Andreopoulos B."/>
            <person name="Lipzen A."/>
            <person name="Chen C."/>
            <person name="Yanf M."/>
            <person name="Daum C."/>
            <person name="Ng V."/>
            <person name="Clum A."/>
            <person name="Steindorff A."/>
            <person name="Ohm R."/>
            <person name="Martin F."/>
            <person name="Silar P."/>
            <person name="Natvig D."/>
            <person name="Lalanne C."/>
            <person name="Gautier V."/>
            <person name="Ament-Velasquez S.L."/>
            <person name="Kruys A."/>
            <person name="Hutchinson M.I."/>
            <person name="Powell A.J."/>
            <person name="Barry K."/>
            <person name="Miller A.N."/>
            <person name="Grigoriev I.V."/>
            <person name="Debuchy R."/>
            <person name="Gladieux P."/>
            <person name="Thoren M.H."/>
            <person name="Johannesson H."/>
        </authorList>
    </citation>
    <scope>NUCLEOTIDE SEQUENCE</scope>
    <source>
        <strain evidence="10">8032-3</strain>
    </source>
</reference>
<dbReference type="PRINTS" id="PR00385">
    <property type="entry name" value="P450"/>
</dbReference>
<evidence type="ECO:0000256" key="5">
    <source>
        <dbReference type="ARBA" id="ARBA00023002"/>
    </source>
</evidence>
<organism evidence="10 11">
    <name type="scientific">Phialemonium atrogriseum</name>
    <dbReference type="NCBI Taxonomy" id="1093897"/>
    <lineage>
        <taxon>Eukaryota</taxon>
        <taxon>Fungi</taxon>
        <taxon>Dikarya</taxon>
        <taxon>Ascomycota</taxon>
        <taxon>Pezizomycotina</taxon>
        <taxon>Sordariomycetes</taxon>
        <taxon>Sordariomycetidae</taxon>
        <taxon>Cephalothecales</taxon>
        <taxon>Cephalothecaceae</taxon>
        <taxon>Phialemonium</taxon>
    </lineage>
</organism>
<evidence type="ECO:0000256" key="4">
    <source>
        <dbReference type="ARBA" id="ARBA00022723"/>
    </source>
</evidence>
<dbReference type="GO" id="GO:0016705">
    <property type="term" value="F:oxidoreductase activity, acting on paired donors, with incorporation or reduction of molecular oxygen"/>
    <property type="evidence" value="ECO:0007669"/>
    <property type="project" value="InterPro"/>
</dbReference>
<keyword evidence="9" id="KW-0812">Transmembrane</keyword>
<dbReference type="GO" id="GO:0004497">
    <property type="term" value="F:monooxygenase activity"/>
    <property type="evidence" value="ECO:0007669"/>
    <property type="project" value="UniProtKB-KW"/>
</dbReference>
<dbReference type="InterPro" id="IPR002401">
    <property type="entry name" value="Cyt_P450_E_grp-I"/>
</dbReference>
<dbReference type="RefSeq" id="XP_060281326.1">
    <property type="nucleotide sequence ID" value="XM_060428599.1"/>
</dbReference>
<evidence type="ECO:0000313" key="11">
    <source>
        <dbReference type="Proteomes" id="UP001244011"/>
    </source>
</evidence>
<evidence type="ECO:0000256" key="8">
    <source>
        <dbReference type="PIRSR" id="PIRSR602401-1"/>
    </source>
</evidence>
<dbReference type="GO" id="GO:0020037">
    <property type="term" value="F:heme binding"/>
    <property type="evidence" value="ECO:0007669"/>
    <property type="project" value="InterPro"/>
</dbReference>
<keyword evidence="11" id="KW-1185">Reference proteome</keyword>
<evidence type="ECO:0000256" key="6">
    <source>
        <dbReference type="ARBA" id="ARBA00023004"/>
    </source>
</evidence>
<dbReference type="EMBL" id="MU839017">
    <property type="protein sequence ID" value="KAK1765113.1"/>
    <property type="molecule type" value="Genomic_DNA"/>
</dbReference>
<dbReference type="InterPro" id="IPR050364">
    <property type="entry name" value="Cytochrome_P450_fung"/>
</dbReference>
<dbReference type="GeneID" id="85311786"/>
<dbReference type="InterPro" id="IPR001128">
    <property type="entry name" value="Cyt_P450"/>
</dbReference>
<comment type="caution">
    <text evidence="10">The sequence shown here is derived from an EMBL/GenBank/DDBJ whole genome shotgun (WGS) entry which is preliminary data.</text>
</comment>
<keyword evidence="3 8" id="KW-0349">Heme</keyword>
<comment type="similarity">
    <text evidence="2">Belongs to the cytochrome P450 family.</text>
</comment>
<evidence type="ECO:0000256" key="3">
    <source>
        <dbReference type="ARBA" id="ARBA00022617"/>
    </source>
</evidence>
<dbReference type="PRINTS" id="PR00463">
    <property type="entry name" value="EP450I"/>
</dbReference>
<dbReference type="Pfam" id="PF00067">
    <property type="entry name" value="p450"/>
    <property type="match status" value="1"/>
</dbReference>
<evidence type="ECO:0000256" key="2">
    <source>
        <dbReference type="ARBA" id="ARBA00010617"/>
    </source>
</evidence>
<protein>
    <submittedName>
        <fullName evidence="10">Cytochrome P450</fullName>
    </submittedName>
</protein>
<dbReference type="CDD" id="cd11065">
    <property type="entry name" value="CYP64-like"/>
    <property type="match status" value="1"/>
</dbReference>
<dbReference type="InterPro" id="IPR036396">
    <property type="entry name" value="Cyt_P450_sf"/>
</dbReference>
<comment type="cofactor">
    <cofactor evidence="1 8">
        <name>heme</name>
        <dbReference type="ChEBI" id="CHEBI:30413"/>
    </cofactor>
</comment>
<dbReference type="AlphaFoldDB" id="A0AAJ0BV91"/>
<dbReference type="Gene3D" id="1.10.630.10">
    <property type="entry name" value="Cytochrome P450"/>
    <property type="match status" value="1"/>
</dbReference>
<dbReference type="GO" id="GO:0005506">
    <property type="term" value="F:iron ion binding"/>
    <property type="evidence" value="ECO:0007669"/>
    <property type="project" value="InterPro"/>
</dbReference>
<evidence type="ECO:0000256" key="9">
    <source>
        <dbReference type="SAM" id="Phobius"/>
    </source>
</evidence>
<feature type="binding site" description="axial binding residue" evidence="8">
    <location>
        <position position="455"/>
    </location>
    <ligand>
        <name>heme</name>
        <dbReference type="ChEBI" id="CHEBI:30413"/>
    </ligand>
    <ligandPart>
        <name>Fe</name>
        <dbReference type="ChEBI" id="CHEBI:18248"/>
    </ligandPart>
</feature>
<keyword evidence="9" id="KW-0472">Membrane</keyword>
<keyword evidence="9" id="KW-1133">Transmembrane helix</keyword>
<keyword evidence="4 8" id="KW-0479">Metal-binding</keyword>
<evidence type="ECO:0000256" key="7">
    <source>
        <dbReference type="ARBA" id="ARBA00023033"/>
    </source>
</evidence>
<sequence>MYWDAKFLGLGLLSAVIIGRLISLLIRRSPHPLPPGPKPAPLIGNIHQLPKRLQWLHLYHWSKKYGPVMHLSMGGQPLIILSTHQAAHDLLNRRSARYSDRPRLVMAGELVTKNMHMLIRPYDERYKLHQRMEAPLLNLRSASSYRPLQDMESKQLLFDVLGEYDEFGEKGVDFHHHFERAMASTIYCLNYGYRLKTGYEKELMDGKRVQAEFARTGQVGAYLVDSFPSLNYLPKFLAPWKKEGEELYELERQLHVGNLDKGLNNRGWNFSKHMKQSPEGQDMPTEELAFDLGILADAGLDTSTVALDWFIVAWITSGSSWVAKAQQLLDEVVGRDRLPTFEDRPKLAYIDAIASETLRWRPVVVGGVPHFTKTEDNYMGYHIPANSIVLPNAFAITRDESVFGEDVDAFVPERWLVNDGDAAAAREPSIDACGFNVTALKDLPHTGFGFGRRICTGRIIARNQLFIEMARVLWAFDVEAGITESTGERHKVDDMACTEGFVTVPKPFRAVMRPRGQWVRDAISQSGTTHGLDHCEILNQARNGRA</sequence>
<gene>
    <name evidence="10" type="ORF">QBC33DRAFT_545777</name>
</gene>
<evidence type="ECO:0000256" key="1">
    <source>
        <dbReference type="ARBA" id="ARBA00001971"/>
    </source>
</evidence>
<keyword evidence="7" id="KW-0503">Monooxygenase</keyword>